<reference evidence="2 3" key="1">
    <citation type="journal article" date="2016" name="Front. Microbiol.">
        <title>Comparative Genomics Analysis of Streptomyces Species Reveals Their Adaptation to the Marine Environment and Their Diversity at the Genomic Level.</title>
        <authorList>
            <person name="Tian X."/>
            <person name="Zhang Z."/>
            <person name="Yang T."/>
            <person name="Chen M."/>
            <person name="Li J."/>
            <person name="Chen F."/>
            <person name="Yang J."/>
            <person name="Li W."/>
            <person name="Zhang B."/>
            <person name="Zhang Z."/>
            <person name="Wu J."/>
            <person name="Zhang C."/>
            <person name="Long L."/>
            <person name="Xiao J."/>
        </authorList>
    </citation>
    <scope>NUCLEOTIDE SEQUENCE [LARGE SCALE GENOMIC DNA]</scope>
    <source>
        <strain evidence="2 3">SCSIO 02100</strain>
    </source>
</reference>
<dbReference type="RefSeq" id="WP_070198061.1">
    <property type="nucleotide sequence ID" value="NZ_LJGU01000137.1"/>
</dbReference>
<feature type="domain" description="DUF397" evidence="1">
    <location>
        <begin position="34"/>
        <end position="85"/>
    </location>
</feature>
<proteinExistence type="predicted"/>
<gene>
    <name evidence="2" type="ORF">AN216_20015</name>
</gene>
<dbReference type="AlphaFoldDB" id="A0A1E7JY07"/>
<accession>A0A1E7JY07</accession>
<dbReference type="PATRIC" id="fig|1075402.3.peg.1483"/>
<name>A0A1E7JY07_9ACTN</name>
<keyword evidence="3" id="KW-1185">Reference proteome</keyword>
<dbReference type="Pfam" id="PF04149">
    <property type="entry name" value="DUF397"/>
    <property type="match status" value="2"/>
</dbReference>
<evidence type="ECO:0000259" key="1">
    <source>
        <dbReference type="Pfam" id="PF04149"/>
    </source>
</evidence>
<dbReference type="STRING" id="1075402.AN216_20015"/>
<feature type="domain" description="DUF397" evidence="1">
    <location>
        <begin position="13"/>
        <end position="32"/>
    </location>
</feature>
<dbReference type="EMBL" id="LJGU01000137">
    <property type="protein sequence ID" value="OEU96560.1"/>
    <property type="molecule type" value="Genomic_DNA"/>
</dbReference>
<organism evidence="2 3">
    <name type="scientific">Streptomyces oceani</name>
    <dbReference type="NCBI Taxonomy" id="1075402"/>
    <lineage>
        <taxon>Bacteria</taxon>
        <taxon>Bacillati</taxon>
        <taxon>Actinomycetota</taxon>
        <taxon>Actinomycetes</taxon>
        <taxon>Kitasatosporales</taxon>
        <taxon>Streptomycetaceae</taxon>
        <taxon>Streptomyces</taxon>
    </lineage>
</organism>
<protein>
    <submittedName>
        <fullName evidence="2">Toxin</fullName>
    </submittedName>
</protein>
<comment type="caution">
    <text evidence="2">The sequence shown here is derived from an EMBL/GenBank/DDBJ whole genome shotgun (WGS) entry which is preliminary data.</text>
</comment>
<dbReference type="Proteomes" id="UP000176101">
    <property type="component" value="Unassembled WGS sequence"/>
</dbReference>
<dbReference type="OrthoDB" id="4562195at2"/>
<sequence>MTTEKATQKVDGLHWFKSSYSSGEGGECVEVALSWVKSSHSSDKDDACVEVASCPDVLHVRDSKVVGGPVLDLSPTAWSEFVAFATQHSA</sequence>
<evidence type="ECO:0000313" key="3">
    <source>
        <dbReference type="Proteomes" id="UP000176101"/>
    </source>
</evidence>
<dbReference type="InterPro" id="IPR007278">
    <property type="entry name" value="DUF397"/>
</dbReference>
<evidence type="ECO:0000313" key="2">
    <source>
        <dbReference type="EMBL" id="OEU96560.1"/>
    </source>
</evidence>